<evidence type="ECO:0000256" key="1">
    <source>
        <dbReference type="ARBA" id="ARBA00004651"/>
    </source>
</evidence>
<accession>A0AAV4B6M9</accession>
<keyword evidence="4 10" id="KW-1133">Transmembrane helix</keyword>
<proteinExistence type="inferred from homology"/>
<sequence length="216" mass="24374">MRDSNISTILTLTIETTTTFFGLFTNDYDIINIEWDESDDNNTNMSFPCTTFAPLFPSSENIFDNLFDAEENSTTASPQPARPSVQETSSAVVTGIVLYILVLITLVGNFLVLLAIYVEKTLQTAFNFFIVNLAICDMCVAATAMSFYATDMMLGYWPFGSIVCALWIFFDYGMTFASVFTLVAISTDRFWSVYWSVQYRSVNKKKKSLTMIAIVW</sequence>
<evidence type="ECO:0000256" key="4">
    <source>
        <dbReference type="ARBA" id="ARBA00022989"/>
    </source>
</evidence>
<feature type="transmembrane region" description="Helical" evidence="10">
    <location>
        <begin position="96"/>
        <end position="118"/>
    </location>
</feature>
<dbReference type="PRINTS" id="PR00237">
    <property type="entry name" value="GPCRRHODOPSN"/>
</dbReference>
<evidence type="ECO:0000256" key="10">
    <source>
        <dbReference type="SAM" id="Phobius"/>
    </source>
</evidence>
<evidence type="ECO:0000256" key="8">
    <source>
        <dbReference type="ARBA" id="ARBA00023224"/>
    </source>
</evidence>
<evidence type="ECO:0000256" key="9">
    <source>
        <dbReference type="RuleBase" id="RU000688"/>
    </source>
</evidence>
<keyword evidence="13" id="KW-1185">Reference proteome</keyword>
<dbReference type="GO" id="GO:0005886">
    <property type="term" value="C:plasma membrane"/>
    <property type="evidence" value="ECO:0007669"/>
    <property type="project" value="UniProtKB-SubCell"/>
</dbReference>
<dbReference type="GO" id="GO:0071880">
    <property type="term" value="P:adenylate cyclase-activating adrenergic receptor signaling pathway"/>
    <property type="evidence" value="ECO:0007669"/>
    <property type="project" value="TreeGrafter"/>
</dbReference>
<evidence type="ECO:0000256" key="3">
    <source>
        <dbReference type="ARBA" id="ARBA00022692"/>
    </source>
</evidence>
<dbReference type="Pfam" id="PF00001">
    <property type="entry name" value="7tm_1"/>
    <property type="match status" value="1"/>
</dbReference>
<reference evidence="12 13" key="1">
    <citation type="journal article" date="2021" name="Elife">
        <title>Chloroplast acquisition without the gene transfer in kleptoplastic sea slugs, Plakobranchus ocellatus.</title>
        <authorList>
            <person name="Maeda T."/>
            <person name="Takahashi S."/>
            <person name="Yoshida T."/>
            <person name="Shimamura S."/>
            <person name="Takaki Y."/>
            <person name="Nagai Y."/>
            <person name="Toyoda A."/>
            <person name="Suzuki Y."/>
            <person name="Arimoto A."/>
            <person name="Ishii H."/>
            <person name="Satoh N."/>
            <person name="Nishiyama T."/>
            <person name="Hasebe M."/>
            <person name="Maruyama T."/>
            <person name="Minagawa J."/>
            <person name="Obokata J."/>
            <person name="Shigenobu S."/>
        </authorList>
    </citation>
    <scope>NUCLEOTIDE SEQUENCE [LARGE SCALE GENOMIC DNA]</scope>
</reference>
<dbReference type="Gene3D" id="1.20.1070.10">
    <property type="entry name" value="Rhodopsin 7-helix transmembrane proteins"/>
    <property type="match status" value="1"/>
</dbReference>
<feature type="domain" description="G-protein coupled receptors family 1 profile" evidence="11">
    <location>
        <begin position="108"/>
        <end position="216"/>
    </location>
</feature>
<evidence type="ECO:0000313" key="12">
    <source>
        <dbReference type="EMBL" id="GFO14443.1"/>
    </source>
</evidence>
<organism evidence="12 13">
    <name type="scientific">Plakobranchus ocellatus</name>
    <dbReference type="NCBI Taxonomy" id="259542"/>
    <lineage>
        <taxon>Eukaryota</taxon>
        <taxon>Metazoa</taxon>
        <taxon>Spiralia</taxon>
        <taxon>Lophotrochozoa</taxon>
        <taxon>Mollusca</taxon>
        <taxon>Gastropoda</taxon>
        <taxon>Heterobranchia</taxon>
        <taxon>Euthyneura</taxon>
        <taxon>Panpulmonata</taxon>
        <taxon>Sacoglossa</taxon>
        <taxon>Placobranchoidea</taxon>
        <taxon>Plakobranchidae</taxon>
        <taxon>Plakobranchus</taxon>
    </lineage>
</organism>
<dbReference type="PROSITE" id="PS50262">
    <property type="entry name" value="G_PROTEIN_RECEP_F1_2"/>
    <property type="match status" value="1"/>
</dbReference>
<dbReference type="PROSITE" id="PS00237">
    <property type="entry name" value="G_PROTEIN_RECEP_F1_1"/>
    <property type="match status" value="1"/>
</dbReference>
<dbReference type="EMBL" id="BLXT01004562">
    <property type="protein sequence ID" value="GFO14443.1"/>
    <property type="molecule type" value="Genomic_DNA"/>
</dbReference>
<evidence type="ECO:0000256" key="7">
    <source>
        <dbReference type="ARBA" id="ARBA00023170"/>
    </source>
</evidence>
<evidence type="ECO:0000256" key="5">
    <source>
        <dbReference type="ARBA" id="ARBA00023040"/>
    </source>
</evidence>
<comment type="caution">
    <text evidence="12">The sequence shown here is derived from an EMBL/GenBank/DDBJ whole genome shotgun (WGS) entry which is preliminary data.</text>
</comment>
<keyword evidence="2" id="KW-1003">Cell membrane</keyword>
<name>A0AAV4B6M9_9GAST</name>
<dbReference type="PANTHER" id="PTHR24248:SF185">
    <property type="entry name" value="DOPAMINE RECEPTOR 2"/>
    <property type="match status" value="1"/>
</dbReference>
<dbReference type="Proteomes" id="UP000735302">
    <property type="component" value="Unassembled WGS sequence"/>
</dbReference>
<gene>
    <name evidence="12" type="ORF">PoB_004094800</name>
</gene>
<keyword evidence="5 9" id="KW-0297">G-protein coupled receptor</keyword>
<keyword evidence="3 9" id="KW-0812">Transmembrane</keyword>
<dbReference type="InterPro" id="IPR017452">
    <property type="entry name" value="GPCR_Rhodpsn_7TM"/>
</dbReference>
<evidence type="ECO:0000313" key="13">
    <source>
        <dbReference type="Proteomes" id="UP000735302"/>
    </source>
</evidence>
<keyword evidence="7 9" id="KW-0675">Receptor</keyword>
<dbReference type="GO" id="GO:0043410">
    <property type="term" value="P:positive regulation of MAPK cascade"/>
    <property type="evidence" value="ECO:0007669"/>
    <property type="project" value="TreeGrafter"/>
</dbReference>
<keyword evidence="8 9" id="KW-0807">Transducer</keyword>
<dbReference type="GO" id="GO:0004930">
    <property type="term" value="F:G protein-coupled receptor activity"/>
    <property type="evidence" value="ECO:0007669"/>
    <property type="project" value="UniProtKB-KW"/>
</dbReference>
<evidence type="ECO:0000259" key="11">
    <source>
        <dbReference type="PROSITE" id="PS50262"/>
    </source>
</evidence>
<evidence type="ECO:0000256" key="2">
    <source>
        <dbReference type="ARBA" id="ARBA00022475"/>
    </source>
</evidence>
<protein>
    <submittedName>
        <fullName evidence="12">Alpha-1a adrenergic receptor</fullName>
    </submittedName>
</protein>
<evidence type="ECO:0000256" key="6">
    <source>
        <dbReference type="ARBA" id="ARBA00023136"/>
    </source>
</evidence>
<dbReference type="InterPro" id="IPR000276">
    <property type="entry name" value="GPCR_Rhodpsn"/>
</dbReference>
<dbReference type="AlphaFoldDB" id="A0AAV4B6M9"/>
<feature type="transmembrane region" description="Helical" evidence="10">
    <location>
        <begin position="124"/>
        <end position="147"/>
    </location>
</feature>
<dbReference type="SUPFAM" id="SSF81321">
    <property type="entry name" value="Family A G protein-coupled receptor-like"/>
    <property type="match status" value="1"/>
</dbReference>
<keyword evidence="6 10" id="KW-0472">Membrane</keyword>
<comment type="subcellular location">
    <subcellularLocation>
        <location evidence="1">Cell membrane</location>
        <topology evidence="1">Multi-pass membrane protein</topology>
    </subcellularLocation>
</comment>
<comment type="similarity">
    <text evidence="9">Belongs to the G-protein coupled receptor 1 family.</text>
</comment>
<dbReference type="PANTHER" id="PTHR24248">
    <property type="entry name" value="ADRENERGIC RECEPTOR-RELATED G-PROTEIN COUPLED RECEPTOR"/>
    <property type="match status" value="1"/>
</dbReference>